<dbReference type="InterPro" id="IPR027417">
    <property type="entry name" value="P-loop_NTPase"/>
</dbReference>
<dbReference type="STRING" id="520762.AN619_06230"/>
<comment type="subcellular location">
    <subcellularLocation>
        <location evidence="8">Cytoplasm</location>
    </subcellularLocation>
</comment>
<dbReference type="OrthoDB" id="9812943at2"/>
<evidence type="ECO:0000256" key="6">
    <source>
        <dbReference type="ARBA" id="ARBA00022840"/>
    </source>
</evidence>
<dbReference type="PANTHER" id="PTHR10695">
    <property type="entry name" value="DEPHOSPHO-COA KINASE-RELATED"/>
    <property type="match status" value="1"/>
</dbReference>
<evidence type="ECO:0000256" key="8">
    <source>
        <dbReference type="HAMAP-Rule" id="MF_00376"/>
    </source>
</evidence>
<dbReference type="AlphaFoldDB" id="A0A140L969"/>
<dbReference type="FunFam" id="3.40.50.300:FF:000991">
    <property type="entry name" value="Dephospho-CoA kinase"/>
    <property type="match status" value="1"/>
</dbReference>
<comment type="function">
    <text evidence="8">Catalyzes the phosphorylation of the 3'-hydroxyl group of dephosphocoenzyme A to form coenzyme A.</text>
</comment>
<dbReference type="GO" id="GO:0005737">
    <property type="term" value="C:cytoplasm"/>
    <property type="evidence" value="ECO:0007669"/>
    <property type="project" value="UniProtKB-SubCell"/>
</dbReference>
<evidence type="ECO:0000256" key="5">
    <source>
        <dbReference type="ARBA" id="ARBA00022777"/>
    </source>
</evidence>
<dbReference type="GO" id="GO:0004140">
    <property type="term" value="F:dephospho-CoA kinase activity"/>
    <property type="evidence" value="ECO:0007669"/>
    <property type="project" value="UniProtKB-UniRule"/>
</dbReference>
<keyword evidence="3 8" id="KW-0808">Transferase</keyword>
<keyword evidence="2 8" id="KW-0963">Cytoplasm</keyword>
<dbReference type="RefSeq" id="WP_068554995.1">
    <property type="nucleotide sequence ID" value="NZ_LOEE01000019.1"/>
</dbReference>
<keyword evidence="4 8" id="KW-0547">Nucleotide-binding</keyword>
<dbReference type="PATRIC" id="fig|520762.4.peg.700"/>
<evidence type="ECO:0000256" key="9">
    <source>
        <dbReference type="NCBIfam" id="TIGR00152"/>
    </source>
</evidence>
<dbReference type="CDD" id="cd02022">
    <property type="entry name" value="DPCK"/>
    <property type="match status" value="1"/>
</dbReference>
<evidence type="ECO:0000256" key="4">
    <source>
        <dbReference type="ARBA" id="ARBA00022741"/>
    </source>
</evidence>
<evidence type="ECO:0000313" key="10">
    <source>
        <dbReference type="EMBL" id="KXG77094.1"/>
    </source>
</evidence>
<evidence type="ECO:0000313" key="11">
    <source>
        <dbReference type="Proteomes" id="UP000070456"/>
    </source>
</evidence>
<dbReference type="NCBIfam" id="TIGR00152">
    <property type="entry name" value="dephospho-CoA kinase"/>
    <property type="match status" value="1"/>
</dbReference>
<dbReference type="InterPro" id="IPR001977">
    <property type="entry name" value="Depp_CoAkinase"/>
</dbReference>
<dbReference type="SUPFAM" id="SSF52540">
    <property type="entry name" value="P-loop containing nucleoside triphosphate hydrolases"/>
    <property type="match status" value="1"/>
</dbReference>
<evidence type="ECO:0000256" key="2">
    <source>
        <dbReference type="ARBA" id="ARBA00022490"/>
    </source>
</evidence>
<sequence length="198" mass="22334">MKVIGLTGGIASGKSTASAIIKKFGIPVIDADLIAREIVDVGQPALDEIVGYFGKEVLNPDGTLNRKLLGSIVFSDSKKLEILNHITHRRIIERIENKIAMCKERGDHPIVFLDAALLIEMNMRKLVDEIWLISVEHDIQLKRLMKRDGLSITEAENRIHSQMPLEEKKKYADVIIDNSKDYHHLEKQIEGHLMGIHS</sequence>
<dbReference type="PROSITE" id="PS51219">
    <property type="entry name" value="DPCK"/>
    <property type="match status" value="1"/>
</dbReference>
<reference evidence="10 11" key="1">
    <citation type="submission" date="2015-12" db="EMBL/GenBank/DDBJ databases">
        <title>Draft genome sequence of the thermoanaerobe Thermotalea metallivorans, an isolate from the runoff channel of the Great Artesian Basin, Australia.</title>
        <authorList>
            <person name="Patel B.K."/>
        </authorList>
    </citation>
    <scope>NUCLEOTIDE SEQUENCE [LARGE SCALE GENOMIC DNA]</scope>
    <source>
        <strain evidence="10 11">B2-1</strain>
    </source>
</reference>
<dbReference type="PANTHER" id="PTHR10695:SF46">
    <property type="entry name" value="BIFUNCTIONAL COENZYME A SYNTHASE-RELATED"/>
    <property type="match status" value="1"/>
</dbReference>
<comment type="catalytic activity">
    <reaction evidence="8">
        <text>3'-dephospho-CoA + ATP = ADP + CoA + H(+)</text>
        <dbReference type="Rhea" id="RHEA:18245"/>
        <dbReference type="ChEBI" id="CHEBI:15378"/>
        <dbReference type="ChEBI" id="CHEBI:30616"/>
        <dbReference type="ChEBI" id="CHEBI:57287"/>
        <dbReference type="ChEBI" id="CHEBI:57328"/>
        <dbReference type="ChEBI" id="CHEBI:456216"/>
        <dbReference type="EC" id="2.7.1.24"/>
    </reaction>
</comment>
<evidence type="ECO:0000256" key="7">
    <source>
        <dbReference type="ARBA" id="ARBA00022993"/>
    </source>
</evidence>
<keyword evidence="7 8" id="KW-0173">Coenzyme A biosynthesis</keyword>
<keyword evidence="6 8" id="KW-0067">ATP-binding</keyword>
<comment type="pathway">
    <text evidence="8">Cofactor biosynthesis; coenzyme A biosynthesis; CoA from (R)-pantothenate: step 5/5.</text>
</comment>
<dbReference type="GO" id="GO:0015937">
    <property type="term" value="P:coenzyme A biosynthetic process"/>
    <property type="evidence" value="ECO:0007669"/>
    <property type="project" value="UniProtKB-UniRule"/>
</dbReference>
<dbReference type="Pfam" id="PF01121">
    <property type="entry name" value="CoaE"/>
    <property type="match status" value="1"/>
</dbReference>
<accession>A0A140L969</accession>
<dbReference type="EMBL" id="LOEE01000019">
    <property type="protein sequence ID" value="KXG77094.1"/>
    <property type="molecule type" value="Genomic_DNA"/>
</dbReference>
<evidence type="ECO:0000256" key="1">
    <source>
        <dbReference type="ARBA" id="ARBA00009018"/>
    </source>
</evidence>
<keyword evidence="5 8" id="KW-0418">Kinase</keyword>
<name>A0A140L969_9FIRM</name>
<protein>
    <recommendedName>
        <fullName evidence="8 9">Dephospho-CoA kinase</fullName>
        <ecNumber evidence="8 9">2.7.1.24</ecNumber>
    </recommendedName>
    <alternativeName>
        <fullName evidence="8">Dephosphocoenzyme A kinase</fullName>
    </alternativeName>
</protein>
<keyword evidence="11" id="KW-1185">Reference proteome</keyword>
<organism evidence="10 11">
    <name type="scientific">Thermotalea metallivorans</name>
    <dbReference type="NCBI Taxonomy" id="520762"/>
    <lineage>
        <taxon>Bacteria</taxon>
        <taxon>Bacillati</taxon>
        <taxon>Bacillota</taxon>
        <taxon>Clostridia</taxon>
        <taxon>Peptostreptococcales</taxon>
        <taxon>Thermotaleaceae</taxon>
        <taxon>Thermotalea</taxon>
    </lineage>
</organism>
<dbReference type="GO" id="GO:0005524">
    <property type="term" value="F:ATP binding"/>
    <property type="evidence" value="ECO:0007669"/>
    <property type="project" value="UniProtKB-UniRule"/>
</dbReference>
<feature type="binding site" evidence="8">
    <location>
        <begin position="11"/>
        <end position="16"/>
    </location>
    <ligand>
        <name>ATP</name>
        <dbReference type="ChEBI" id="CHEBI:30616"/>
    </ligand>
</feature>
<proteinExistence type="inferred from homology"/>
<dbReference type="UniPathway" id="UPA00241">
    <property type="reaction ID" value="UER00356"/>
</dbReference>
<dbReference type="Proteomes" id="UP000070456">
    <property type="component" value="Unassembled WGS sequence"/>
</dbReference>
<comment type="similarity">
    <text evidence="1 8">Belongs to the CoaE family.</text>
</comment>
<gene>
    <name evidence="8 10" type="primary">coaE</name>
    <name evidence="10" type="ORF">AN619_06230</name>
</gene>
<evidence type="ECO:0000256" key="3">
    <source>
        <dbReference type="ARBA" id="ARBA00022679"/>
    </source>
</evidence>
<dbReference type="Gene3D" id="3.40.50.300">
    <property type="entry name" value="P-loop containing nucleotide triphosphate hydrolases"/>
    <property type="match status" value="1"/>
</dbReference>
<dbReference type="HAMAP" id="MF_00376">
    <property type="entry name" value="Dephospho_CoA_kinase"/>
    <property type="match status" value="1"/>
</dbReference>
<comment type="caution">
    <text evidence="10">The sequence shown here is derived from an EMBL/GenBank/DDBJ whole genome shotgun (WGS) entry which is preliminary data.</text>
</comment>
<dbReference type="EC" id="2.7.1.24" evidence="8 9"/>